<sequence>MSPVEHAASIYMLNAGAAAQTEHDRLNMQHSVCNDAMENDLLPPHIASSLSASSTPPKILEIATGTGVWLIEVAKTLSPDAELVGLDFDTSKFPIPAALASNITLRQANMFEPFPSDLLGRFDVVNVRLIVFALKEGQGIDLAKNLMTLLKPGGHIVWTETSPVSTLMKWHLGIRTL</sequence>
<protein>
    <submittedName>
        <fullName evidence="3">Putative methyltransferase domain-containing protein</fullName>
    </submittedName>
</protein>
<dbReference type="GO" id="GO:0032259">
    <property type="term" value="P:methylation"/>
    <property type="evidence" value="ECO:0007669"/>
    <property type="project" value="UniProtKB-KW"/>
</dbReference>
<dbReference type="GO" id="GO:0008168">
    <property type="term" value="F:methyltransferase activity"/>
    <property type="evidence" value="ECO:0007669"/>
    <property type="project" value="UniProtKB-KW"/>
</dbReference>
<evidence type="ECO:0000313" key="4">
    <source>
        <dbReference type="Proteomes" id="UP000054516"/>
    </source>
</evidence>
<keyword evidence="3" id="KW-0489">Methyltransferase</keyword>
<proteinExistence type="inferred from homology"/>
<name>A0A1W2TGF8_ROSNE</name>
<reference evidence="3" key="1">
    <citation type="submission" date="2016-03" db="EMBL/GenBank/DDBJ databases">
        <title>Draft genome sequence of Rosellinia necatrix.</title>
        <authorList>
            <person name="Kanematsu S."/>
        </authorList>
    </citation>
    <scope>NUCLEOTIDE SEQUENCE [LARGE SCALE GENOMIC DNA]</scope>
    <source>
        <strain evidence="3">W97</strain>
    </source>
</reference>
<dbReference type="Pfam" id="PF13649">
    <property type="entry name" value="Methyltransf_25"/>
    <property type="match status" value="1"/>
</dbReference>
<keyword evidence="3" id="KW-0808">Transferase</keyword>
<evidence type="ECO:0000256" key="1">
    <source>
        <dbReference type="ARBA" id="ARBA00038158"/>
    </source>
</evidence>
<dbReference type="SUPFAM" id="SSF53335">
    <property type="entry name" value="S-adenosyl-L-methionine-dependent methyltransferases"/>
    <property type="match status" value="1"/>
</dbReference>
<organism evidence="3">
    <name type="scientific">Rosellinia necatrix</name>
    <name type="common">White root-rot fungus</name>
    <dbReference type="NCBI Taxonomy" id="77044"/>
    <lineage>
        <taxon>Eukaryota</taxon>
        <taxon>Fungi</taxon>
        <taxon>Dikarya</taxon>
        <taxon>Ascomycota</taxon>
        <taxon>Pezizomycotina</taxon>
        <taxon>Sordariomycetes</taxon>
        <taxon>Xylariomycetidae</taxon>
        <taxon>Xylariales</taxon>
        <taxon>Xylariaceae</taxon>
        <taxon>Rosellinia</taxon>
    </lineage>
</organism>
<dbReference type="AlphaFoldDB" id="A0A1W2TGF8"/>
<dbReference type="EMBL" id="DF977468">
    <property type="protein sequence ID" value="GAP87194.2"/>
    <property type="molecule type" value="Genomic_DNA"/>
</dbReference>
<comment type="similarity">
    <text evidence="1">Belongs to the methyltransferase superfamily. LaeA methyltransferase family.</text>
</comment>
<dbReference type="OMA" id="CNDAMEN"/>
<dbReference type="CDD" id="cd02440">
    <property type="entry name" value="AdoMet_MTases"/>
    <property type="match status" value="1"/>
</dbReference>
<dbReference type="InterPro" id="IPR041698">
    <property type="entry name" value="Methyltransf_25"/>
</dbReference>
<dbReference type="InterPro" id="IPR029063">
    <property type="entry name" value="SAM-dependent_MTases_sf"/>
</dbReference>
<dbReference type="Proteomes" id="UP000054516">
    <property type="component" value="Unassembled WGS sequence"/>
</dbReference>
<dbReference type="PANTHER" id="PTHR43591:SF110">
    <property type="entry name" value="RHODANESE DOMAIN-CONTAINING PROTEIN"/>
    <property type="match status" value="1"/>
</dbReference>
<evidence type="ECO:0000313" key="3">
    <source>
        <dbReference type="EMBL" id="GAP87194.2"/>
    </source>
</evidence>
<evidence type="ECO:0000259" key="2">
    <source>
        <dbReference type="Pfam" id="PF13649"/>
    </source>
</evidence>
<gene>
    <name evidence="3" type="ORF">SAMD00023353_2300700</name>
</gene>
<accession>A0A1W2TGF8</accession>
<feature type="domain" description="Methyltransferase" evidence="2">
    <location>
        <begin position="59"/>
        <end position="154"/>
    </location>
</feature>
<dbReference type="PANTHER" id="PTHR43591">
    <property type="entry name" value="METHYLTRANSFERASE"/>
    <property type="match status" value="1"/>
</dbReference>
<dbReference type="OrthoDB" id="417697at2759"/>
<dbReference type="Gene3D" id="3.40.50.150">
    <property type="entry name" value="Vaccinia Virus protein VP39"/>
    <property type="match status" value="1"/>
</dbReference>
<keyword evidence="4" id="KW-1185">Reference proteome</keyword>